<dbReference type="InterPro" id="IPR052179">
    <property type="entry name" value="DD-CPase-like"/>
</dbReference>
<dbReference type="Proteomes" id="UP001461163">
    <property type="component" value="Unassembled WGS sequence"/>
</dbReference>
<dbReference type="PANTHER" id="PTHR34385">
    <property type="entry name" value="D-ALANYL-D-ALANINE CARBOXYPEPTIDASE"/>
    <property type="match status" value="1"/>
</dbReference>
<accession>A0ABU9SUV5</accession>
<organism evidence="2 3">
    <name type="scientific">Paraglaciecola mesophila</name>
    <dbReference type="NCBI Taxonomy" id="197222"/>
    <lineage>
        <taxon>Bacteria</taxon>
        <taxon>Pseudomonadati</taxon>
        <taxon>Pseudomonadota</taxon>
        <taxon>Gammaproteobacteria</taxon>
        <taxon>Alteromonadales</taxon>
        <taxon>Alteromonadaceae</taxon>
        <taxon>Paraglaciecola</taxon>
    </lineage>
</organism>
<sequence>MINVEHALGIDASHLCEAQDGHRLEIRTYSAFSAMQRSAAKDNIHINIASGYRDFARQKFIWDNKWQGLRPLYSQTGEPLDAAILTSEQKLHAILTWSALPGASRHHWGTDLDVYDKLAMAQAGQTLQLIPQEYSEKGPCSAMHKWLVRHAADFDFYMPYQDFTGGVSVEPWHLSYRPVAEKMLSLLTLPALQALLTKQNIQGKAEVLKRLPMIYHRYILNEGISDREHQEFK</sequence>
<keyword evidence="3" id="KW-1185">Reference proteome</keyword>
<dbReference type="EMBL" id="JBBMQS010000004">
    <property type="protein sequence ID" value="MEM5497301.1"/>
    <property type="molecule type" value="Genomic_DNA"/>
</dbReference>
<evidence type="ECO:0000313" key="3">
    <source>
        <dbReference type="Proteomes" id="UP001461163"/>
    </source>
</evidence>
<gene>
    <name evidence="2" type="ORF">WNY77_07865</name>
</gene>
<dbReference type="RefSeq" id="WP_006993361.1">
    <property type="nucleotide sequence ID" value="NZ_JBBMQS010000004.1"/>
</dbReference>
<dbReference type="InterPro" id="IPR003709">
    <property type="entry name" value="VanY-like_core_dom"/>
</dbReference>
<comment type="caution">
    <text evidence="2">The sequence shown here is derived from an EMBL/GenBank/DDBJ whole genome shotgun (WGS) entry which is preliminary data.</text>
</comment>
<proteinExistence type="predicted"/>
<dbReference type="Gene3D" id="3.30.1380.10">
    <property type="match status" value="1"/>
</dbReference>
<evidence type="ECO:0000313" key="2">
    <source>
        <dbReference type="EMBL" id="MEM5497301.1"/>
    </source>
</evidence>
<dbReference type="InterPro" id="IPR009045">
    <property type="entry name" value="Zn_M74/Hedgehog-like"/>
</dbReference>
<dbReference type="CDD" id="cd14847">
    <property type="entry name" value="DD-carboxypeptidase_like"/>
    <property type="match status" value="1"/>
</dbReference>
<evidence type="ECO:0000259" key="1">
    <source>
        <dbReference type="Pfam" id="PF02557"/>
    </source>
</evidence>
<reference evidence="2 3" key="1">
    <citation type="submission" date="2024-03" db="EMBL/GenBank/DDBJ databases">
        <title>Community enrichment and isolation of bacterial strains for fucoidan degradation.</title>
        <authorList>
            <person name="Sichert A."/>
        </authorList>
    </citation>
    <scope>NUCLEOTIDE SEQUENCE [LARGE SCALE GENOMIC DNA]</scope>
    <source>
        <strain evidence="2 3">AS12</strain>
    </source>
</reference>
<dbReference type="SUPFAM" id="SSF55166">
    <property type="entry name" value="Hedgehog/DD-peptidase"/>
    <property type="match status" value="1"/>
</dbReference>
<dbReference type="Pfam" id="PF02557">
    <property type="entry name" value="VanY"/>
    <property type="match status" value="1"/>
</dbReference>
<protein>
    <submittedName>
        <fullName evidence="2">M15 family metallopeptidase</fullName>
    </submittedName>
</protein>
<dbReference type="PANTHER" id="PTHR34385:SF1">
    <property type="entry name" value="PEPTIDOGLYCAN L-ALANYL-D-GLUTAMATE ENDOPEPTIDASE CWLK"/>
    <property type="match status" value="1"/>
</dbReference>
<feature type="domain" description="D-alanyl-D-alanine carboxypeptidase-like core" evidence="1">
    <location>
        <begin position="22"/>
        <end position="178"/>
    </location>
</feature>
<name>A0ABU9SUV5_9ALTE</name>